<evidence type="ECO:0000313" key="5">
    <source>
        <dbReference type="EMBL" id="AVG23830.1"/>
    </source>
</evidence>
<dbReference type="InterPro" id="IPR018060">
    <property type="entry name" value="HTH_AraC"/>
</dbReference>
<keyword evidence="6" id="KW-1185">Reference proteome</keyword>
<name>A0A2L2BQ74_9MICO</name>
<dbReference type="InterPro" id="IPR050204">
    <property type="entry name" value="AraC_XylS_family_regulators"/>
</dbReference>
<dbReference type="Gene3D" id="1.10.10.60">
    <property type="entry name" value="Homeodomain-like"/>
    <property type="match status" value="1"/>
</dbReference>
<sequence>MSLAQAEELPQAFEPKIYVPPRLRGIVDFIGEMEQDRRGRALIMPEGKVEIAFFLEGSDVAEFYMGEDSPADRGVRKETSLIFSVANRPQIVAGQIHVLLALMSPAAAMLLFGIPASALANRSVEPREVGVDVRPLEDVLRRLPNFEMRSRALEAWMVKRLGAVADLPDFISFRGALVDLFRDGRDVPKVDQVMDLTGYSRAHANRLSRQWMGLSLEKTLALKRYRKALRLVNSPMPLADVAAAAGYFDQAHFTHRFTEYSGISPSNYRQTLRTGADHLHLA</sequence>
<keyword evidence="2" id="KW-0238">DNA-binding</keyword>
<evidence type="ECO:0000259" key="4">
    <source>
        <dbReference type="PROSITE" id="PS01124"/>
    </source>
</evidence>
<dbReference type="SUPFAM" id="SSF46689">
    <property type="entry name" value="Homeodomain-like"/>
    <property type="match status" value="1"/>
</dbReference>
<dbReference type="GO" id="GO:0043565">
    <property type="term" value="F:sequence-specific DNA binding"/>
    <property type="evidence" value="ECO:0007669"/>
    <property type="project" value="InterPro"/>
</dbReference>
<keyword evidence="3" id="KW-0804">Transcription</keyword>
<proteinExistence type="predicted"/>
<dbReference type="GO" id="GO:0003700">
    <property type="term" value="F:DNA-binding transcription factor activity"/>
    <property type="evidence" value="ECO:0007669"/>
    <property type="project" value="InterPro"/>
</dbReference>
<protein>
    <submittedName>
        <fullName evidence="5">Rhamnose operon regulator, RhaR</fullName>
    </submittedName>
</protein>
<evidence type="ECO:0000256" key="3">
    <source>
        <dbReference type="ARBA" id="ARBA00023163"/>
    </source>
</evidence>
<accession>A0A2L2BQ74</accession>
<reference evidence="5 6" key="1">
    <citation type="submission" date="2018-02" db="EMBL/GenBank/DDBJ databases">
        <title>Complete genome of the streamlined marine actinobacterium Pontimonas salivibrio CL-TW6 adapted to coastal planktonic lifestype.</title>
        <authorList>
            <person name="Cho B.C."/>
            <person name="Hardies S.C."/>
            <person name="Jang G.I."/>
            <person name="Hwang C.Y."/>
        </authorList>
    </citation>
    <scope>NUCLEOTIDE SEQUENCE [LARGE SCALE GENOMIC DNA]</scope>
    <source>
        <strain evidence="5 6">CL-TW6</strain>
    </source>
</reference>
<dbReference type="OrthoDB" id="241790at2"/>
<dbReference type="SMART" id="SM00342">
    <property type="entry name" value="HTH_ARAC"/>
    <property type="match status" value="1"/>
</dbReference>
<feature type="domain" description="HTH araC/xylS-type" evidence="4">
    <location>
        <begin position="189"/>
        <end position="271"/>
    </location>
</feature>
<dbReference type="RefSeq" id="WP_104913388.1">
    <property type="nucleotide sequence ID" value="NZ_CP026923.1"/>
</dbReference>
<gene>
    <name evidence="5" type="ORF">C3B54_11854</name>
</gene>
<dbReference type="InterPro" id="IPR009057">
    <property type="entry name" value="Homeodomain-like_sf"/>
</dbReference>
<evidence type="ECO:0000256" key="1">
    <source>
        <dbReference type="ARBA" id="ARBA00023015"/>
    </source>
</evidence>
<keyword evidence="1" id="KW-0805">Transcription regulation</keyword>
<evidence type="ECO:0000256" key="2">
    <source>
        <dbReference type="ARBA" id="ARBA00023125"/>
    </source>
</evidence>
<evidence type="ECO:0000313" key="6">
    <source>
        <dbReference type="Proteomes" id="UP000243077"/>
    </source>
</evidence>
<dbReference type="Pfam" id="PF12833">
    <property type="entry name" value="HTH_18"/>
    <property type="match status" value="1"/>
</dbReference>
<dbReference type="AlphaFoldDB" id="A0A2L2BQ74"/>
<dbReference type="PANTHER" id="PTHR46796">
    <property type="entry name" value="HTH-TYPE TRANSCRIPTIONAL ACTIVATOR RHAS-RELATED"/>
    <property type="match status" value="1"/>
</dbReference>
<dbReference type="Proteomes" id="UP000243077">
    <property type="component" value="Chromosome"/>
</dbReference>
<dbReference type="EMBL" id="CP026923">
    <property type="protein sequence ID" value="AVG23830.1"/>
    <property type="molecule type" value="Genomic_DNA"/>
</dbReference>
<organism evidence="5 6">
    <name type="scientific">Pontimonas salivibrio</name>
    <dbReference type="NCBI Taxonomy" id="1159327"/>
    <lineage>
        <taxon>Bacteria</taxon>
        <taxon>Bacillati</taxon>
        <taxon>Actinomycetota</taxon>
        <taxon>Actinomycetes</taxon>
        <taxon>Micrococcales</taxon>
        <taxon>Microbacteriaceae</taxon>
        <taxon>Pontimonas</taxon>
    </lineage>
</organism>
<dbReference type="PROSITE" id="PS01124">
    <property type="entry name" value="HTH_ARAC_FAMILY_2"/>
    <property type="match status" value="1"/>
</dbReference>
<dbReference type="KEGG" id="psai:C3B54_11854"/>